<dbReference type="InterPro" id="IPR011250">
    <property type="entry name" value="OMP/PagP_B-barrel"/>
</dbReference>
<dbReference type="Proteomes" id="UP000029736">
    <property type="component" value="Unassembled WGS sequence"/>
</dbReference>
<proteinExistence type="predicted"/>
<protein>
    <recommendedName>
        <fullName evidence="2">Outer membrane protein beta-barrel domain-containing protein</fullName>
    </recommendedName>
</protein>
<dbReference type="InterPro" id="IPR025665">
    <property type="entry name" value="Beta-barrel_OMP_2"/>
</dbReference>
<feature type="chain" id="PRO_5001939606" description="Outer membrane protein beta-barrel domain-containing protein" evidence="1">
    <location>
        <begin position="32"/>
        <end position="187"/>
    </location>
</feature>
<comment type="caution">
    <text evidence="3">The sequence shown here is derived from an EMBL/GenBank/DDBJ whole genome shotgun (WGS) entry which is preliminary data.</text>
</comment>
<evidence type="ECO:0000259" key="2">
    <source>
        <dbReference type="Pfam" id="PF13568"/>
    </source>
</evidence>
<dbReference type="STRING" id="1524460.IX84_26315"/>
<dbReference type="Pfam" id="PF13568">
    <property type="entry name" value="OMP_b-brl_2"/>
    <property type="match status" value="1"/>
</dbReference>
<sequence>MQKHTPASFQRQTRPLIATLLFLGLAFQGFAQDPDKTQYGIKAGINFAELIGDDAIPESDRKEGYSIGGYVNFKLSKSLKLQPEVIWSLQGEESKSNGRFKLSYINIPVMLKWVEGDFYSELGPQLGIITISSTESVPESLALDNFETFELAVNAGIGYEVFEDWTIGLRYSQAVTNLIEGLVVCQG</sequence>
<evidence type="ECO:0000256" key="1">
    <source>
        <dbReference type="SAM" id="SignalP"/>
    </source>
</evidence>
<dbReference type="AlphaFoldDB" id="A0A098S0E1"/>
<reference evidence="3 4" key="1">
    <citation type="journal article" date="2014" name="Int. J. Syst. Evol. Microbiol.">
        <title>Phaeodactylibacter xiamenensis gen. nov., sp. nov., a member of the family Saprospiraceae isolated from the marine alga Phaeodactylum tricornutum.</title>
        <authorList>
            <person name="Chen Z.Jr."/>
            <person name="Lei X."/>
            <person name="Lai Q."/>
            <person name="Li Y."/>
            <person name="Zhang B."/>
            <person name="Zhang J."/>
            <person name="Zhang H."/>
            <person name="Yang L."/>
            <person name="Zheng W."/>
            <person name="Tian Y."/>
            <person name="Yu Z."/>
            <person name="Xu H.Jr."/>
            <person name="Zheng T."/>
        </authorList>
    </citation>
    <scope>NUCLEOTIDE SEQUENCE [LARGE SCALE GENOMIC DNA]</scope>
    <source>
        <strain evidence="3 4">KD52</strain>
    </source>
</reference>
<gene>
    <name evidence="3" type="ORF">IX84_26315</name>
</gene>
<keyword evidence="4" id="KW-1185">Reference proteome</keyword>
<evidence type="ECO:0000313" key="4">
    <source>
        <dbReference type="Proteomes" id="UP000029736"/>
    </source>
</evidence>
<name>A0A098S0E1_9BACT</name>
<dbReference type="OrthoDB" id="1160354at2"/>
<accession>A0A098S0E1</accession>
<organism evidence="3 4">
    <name type="scientific">Phaeodactylibacter xiamenensis</name>
    <dbReference type="NCBI Taxonomy" id="1524460"/>
    <lineage>
        <taxon>Bacteria</taxon>
        <taxon>Pseudomonadati</taxon>
        <taxon>Bacteroidota</taxon>
        <taxon>Saprospiria</taxon>
        <taxon>Saprospirales</taxon>
        <taxon>Haliscomenobacteraceae</taxon>
        <taxon>Phaeodactylibacter</taxon>
    </lineage>
</organism>
<feature type="domain" description="Outer membrane protein beta-barrel" evidence="2">
    <location>
        <begin position="30"/>
        <end position="179"/>
    </location>
</feature>
<dbReference type="RefSeq" id="WP_044227558.1">
    <property type="nucleotide sequence ID" value="NZ_JBKAGJ010000003.1"/>
</dbReference>
<evidence type="ECO:0000313" key="3">
    <source>
        <dbReference type="EMBL" id="KGE85610.1"/>
    </source>
</evidence>
<feature type="signal peptide" evidence="1">
    <location>
        <begin position="1"/>
        <end position="31"/>
    </location>
</feature>
<dbReference type="SUPFAM" id="SSF56925">
    <property type="entry name" value="OMPA-like"/>
    <property type="match status" value="1"/>
</dbReference>
<keyword evidence="1" id="KW-0732">Signal</keyword>
<dbReference type="EMBL" id="JPOS01000084">
    <property type="protein sequence ID" value="KGE85610.1"/>
    <property type="molecule type" value="Genomic_DNA"/>
</dbReference>